<dbReference type="GeneID" id="64598843"/>
<dbReference type="PANTHER" id="PTHR33096:SF1">
    <property type="entry name" value="CXC1-LIKE CYSTEINE CLUSTER ASSOCIATED WITH KDZ TRANSPOSASES DOMAIN-CONTAINING PROTEIN"/>
    <property type="match status" value="1"/>
</dbReference>
<evidence type="ECO:0000313" key="2">
    <source>
        <dbReference type="EMBL" id="KAG1794439.1"/>
    </source>
</evidence>
<dbReference type="AlphaFoldDB" id="A0A9P7AQL0"/>
<dbReference type="EMBL" id="JABBWE010000026">
    <property type="protein sequence ID" value="KAG1794439.1"/>
    <property type="molecule type" value="Genomic_DNA"/>
</dbReference>
<reference evidence="2" key="1">
    <citation type="journal article" date="2020" name="New Phytol.">
        <title>Comparative genomics reveals dynamic genome evolution in host specialist ectomycorrhizal fungi.</title>
        <authorList>
            <person name="Lofgren L.A."/>
            <person name="Nguyen N.H."/>
            <person name="Vilgalys R."/>
            <person name="Ruytinx J."/>
            <person name="Liao H.L."/>
            <person name="Branco S."/>
            <person name="Kuo A."/>
            <person name="LaButti K."/>
            <person name="Lipzen A."/>
            <person name="Andreopoulos W."/>
            <person name="Pangilinan J."/>
            <person name="Riley R."/>
            <person name="Hundley H."/>
            <person name="Na H."/>
            <person name="Barry K."/>
            <person name="Grigoriev I.V."/>
            <person name="Stajich J.E."/>
            <person name="Kennedy P.G."/>
        </authorList>
    </citation>
    <scope>NUCLEOTIDE SEQUENCE</scope>
    <source>
        <strain evidence="2">S12</strain>
    </source>
</reference>
<dbReference type="InterPro" id="IPR041457">
    <property type="entry name" value="CxC2_KDZ-assoc"/>
</dbReference>
<accession>A0A9P7AQL0</accession>
<gene>
    <name evidence="2" type="ORF">HD556DRAFT_1432022</name>
</gene>
<sequence length="1025" mass="117009">MPISPTKLQAKGMQNDEQTAFFMEDWEPTLDIEAGWSEDERGEHDGQEIIDKPLVKHYINSDSPLQEWMGYDGRPGYREEFLLEDLRLEGRGSAGLLGCSCKRLDENNHPIPSLFRCEECFGCDIVCQECCLDRHKRLPLHVINKWNGQYFERTSLKDIGLRVQLGHLDMTCACPVRGHRDFIVLHVNGIHRVNIDFCACDQRISHRRQLMQCDWFPSTVHQPQTACTRRLLEHFLLLTWSSKVSAFEYYQTLERLTDNTGISVPKSRYSVFMRMVREYRHILLLKRGGRGHVENGIADVQPGELALHCPACPHPGINLPRGWETVDPSLKFLYYLIIAMDANFRLKNRTRLSDLVDPGMHTGLAYFVATKPYSAHVLKFASQKDVSTCSGFSALAHAESKFLNGLRATGVGLCLCARHEFVRPKGVGDLQKGERFCNMDFIFFSTIIPLLLLNVVISYDIACQWKIHLLDRMNKLPENMRIPVAVATTSFMFGIPKFHASAHDDSCSIPHSLNLMPGVGRTDGEGVERNWAEMNRVANSTKEMGPGARHDTLDDHFGHHNWRKFVGLGLSLRKRLVTAVKERDCQQAAFQEFNLAVGTAYQNQWTAMAESWEADKTQPNPFTNKERGVSEADVRAHFAEQDKTAAMDGRFHHHNMSPSVFIAWGLSLEDSQRHLHFEITDGTLSSYHQAELQRRRTSLLKQIHRFRSVQAIYMVDLENLLEQNDDGSLVEAENTILLLPSSISAAIRTLTCHDDITCIEEKLRDAQCHDCLHKLRNALRARVHLIKHRNRETRGQRANTHAASIIGRLEGKIKMIAEKYRTAHECLIALRGHGPWEGELRPLNAHDVRGPSEDVGSLENPSDIIGPNGRKWTKKQLAAANRRLGQGFMQVSWIWTSVGVLGDDDNAGLNDALRVEWVKARARALRWNEEVLLLKEEMWRTRTYLEWKARWWENHAKFAVDDSLLSEGIAAYAFRQAALQRRLSISFLQLWSTSLTTNQVHTSHMRVPLRAWTQQEVASKDATHR</sequence>
<organism evidence="2 3">
    <name type="scientific">Suillus plorans</name>
    <dbReference type="NCBI Taxonomy" id="116603"/>
    <lineage>
        <taxon>Eukaryota</taxon>
        <taxon>Fungi</taxon>
        <taxon>Dikarya</taxon>
        <taxon>Basidiomycota</taxon>
        <taxon>Agaricomycotina</taxon>
        <taxon>Agaricomycetes</taxon>
        <taxon>Agaricomycetidae</taxon>
        <taxon>Boletales</taxon>
        <taxon>Suillineae</taxon>
        <taxon>Suillaceae</taxon>
        <taxon>Suillus</taxon>
    </lineage>
</organism>
<dbReference type="Pfam" id="PF18758">
    <property type="entry name" value="KDZ"/>
    <property type="match status" value="1"/>
</dbReference>
<dbReference type="RefSeq" id="XP_041160606.1">
    <property type="nucleotide sequence ID" value="XM_041305079.1"/>
</dbReference>
<dbReference type="OrthoDB" id="2804062at2759"/>
<proteinExistence type="predicted"/>
<dbReference type="PANTHER" id="PTHR33096">
    <property type="entry name" value="CXC2 DOMAIN-CONTAINING PROTEIN"/>
    <property type="match status" value="1"/>
</dbReference>
<dbReference type="Proteomes" id="UP000719766">
    <property type="component" value="Unassembled WGS sequence"/>
</dbReference>
<evidence type="ECO:0000313" key="3">
    <source>
        <dbReference type="Proteomes" id="UP000719766"/>
    </source>
</evidence>
<dbReference type="InterPro" id="IPR040521">
    <property type="entry name" value="KDZ"/>
</dbReference>
<protein>
    <recommendedName>
        <fullName evidence="1">CxC2-like cysteine cluster KDZ transposase-associated domain-containing protein</fullName>
    </recommendedName>
</protein>
<keyword evidence="3" id="KW-1185">Reference proteome</keyword>
<feature type="domain" description="CxC2-like cysteine cluster KDZ transposase-associated" evidence="1">
    <location>
        <begin position="156"/>
        <end position="261"/>
    </location>
</feature>
<dbReference type="Pfam" id="PF18803">
    <property type="entry name" value="CxC2"/>
    <property type="match status" value="1"/>
</dbReference>
<name>A0A9P7AQL0_9AGAM</name>
<comment type="caution">
    <text evidence="2">The sequence shown here is derived from an EMBL/GenBank/DDBJ whole genome shotgun (WGS) entry which is preliminary data.</text>
</comment>
<evidence type="ECO:0000259" key="1">
    <source>
        <dbReference type="Pfam" id="PF18803"/>
    </source>
</evidence>